<keyword evidence="2" id="KW-1185">Reference proteome</keyword>
<dbReference type="RefSeq" id="WP_210759615.1">
    <property type="nucleotide sequence ID" value="NZ_CP060139.1"/>
</dbReference>
<gene>
    <name evidence="1" type="ORF">H4K34_04420</name>
</gene>
<keyword evidence="1" id="KW-0808">Transferase</keyword>
<dbReference type="GO" id="GO:0005524">
    <property type="term" value="F:ATP binding"/>
    <property type="evidence" value="ECO:0007669"/>
    <property type="project" value="InterPro"/>
</dbReference>
<dbReference type="SUPFAM" id="SSF53067">
    <property type="entry name" value="Actin-like ATPase domain"/>
    <property type="match status" value="1"/>
</dbReference>
<dbReference type="InterPro" id="IPR043129">
    <property type="entry name" value="ATPase_NBD"/>
</dbReference>
<dbReference type="EMBL" id="CP060139">
    <property type="protein sequence ID" value="QNR25090.1"/>
    <property type="molecule type" value="Genomic_DNA"/>
</dbReference>
<evidence type="ECO:0000313" key="1">
    <source>
        <dbReference type="EMBL" id="QNR25090.1"/>
    </source>
</evidence>
<dbReference type="GO" id="GO:0009254">
    <property type="term" value="P:peptidoglycan turnover"/>
    <property type="evidence" value="ECO:0007669"/>
    <property type="project" value="InterPro"/>
</dbReference>
<keyword evidence="1" id="KW-0418">Kinase</keyword>
<dbReference type="KEGG" id="chyd:H4K34_04420"/>
<dbReference type="GO" id="GO:0016773">
    <property type="term" value="F:phosphotransferase activity, alcohol group as acceptor"/>
    <property type="evidence" value="ECO:0007669"/>
    <property type="project" value="InterPro"/>
</dbReference>
<dbReference type="PANTHER" id="PTHR30605">
    <property type="entry name" value="ANHYDRO-N-ACETYLMURAMIC ACID KINASE"/>
    <property type="match status" value="1"/>
</dbReference>
<proteinExistence type="predicted"/>
<dbReference type="GO" id="GO:0006040">
    <property type="term" value="P:amino sugar metabolic process"/>
    <property type="evidence" value="ECO:0007669"/>
    <property type="project" value="InterPro"/>
</dbReference>
<accession>A0A7H0VH92</accession>
<dbReference type="Proteomes" id="UP000516305">
    <property type="component" value="Chromosome"/>
</dbReference>
<name>A0A7H0VH92_9FLAO</name>
<dbReference type="GO" id="GO:0016301">
    <property type="term" value="F:kinase activity"/>
    <property type="evidence" value="ECO:0007669"/>
    <property type="project" value="UniProtKB-KW"/>
</dbReference>
<protein>
    <submittedName>
        <fullName evidence="1">Anhydro-N-acetylmuramic acid kinase</fullName>
    </submittedName>
</protein>
<dbReference type="InterPro" id="IPR005338">
    <property type="entry name" value="Anhydro_N_Ac-Mur_kinase"/>
</dbReference>
<dbReference type="PANTHER" id="PTHR30605:SF0">
    <property type="entry name" value="ANHYDRO-N-ACETYLMURAMIC ACID KINASE"/>
    <property type="match status" value="1"/>
</dbReference>
<organism evidence="1 2">
    <name type="scientific">Croceimicrobium hydrocarbonivorans</name>
    <dbReference type="NCBI Taxonomy" id="2761580"/>
    <lineage>
        <taxon>Bacteria</taxon>
        <taxon>Pseudomonadati</taxon>
        <taxon>Bacteroidota</taxon>
        <taxon>Flavobacteriia</taxon>
        <taxon>Flavobacteriales</taxon>
        <taxon>Owenweeksiaceae</taxon>
        <taxon>Croceimicrobium</taxon>
    </lineage>
</organism>
<dbReference type="Pfam" id="PF03702">
    <property type="entry name" value="AnmK"/>
    <property type="match status" value="1"/>
</dbReference>
<dbReference type="Gene3D" id="3.30.420.40">
    <property type="match status" value="2"/>
</dbReference>
<reference evidence="1 2" key="1">
    <citation type="submission" date="2020-08" db="EMBL/GenBank/DDBJ databases">
        <title>Croceimicrobium hydrocarbonivorans gen. nov., sp. nov., a novel marine bacterium isolated from a bacterial consortium that degrades polyethylene terephthalate.</title>
        <authorList>
            <person name="Liu R."/>
        </authorList>
    </citation>
    <scope>NUCLEOTIDE SEQUENCE [LARGE SCALE GENOMIC DNA]</scope>
    <source>
        <strain evidence="1 2">A20-9</strain>
    </source>
</reference>
<sequence>MAQNLYPKARMRVLGLMSGTSLDGLDLCLVEFDCEASGTYRILAAETYAYPKHWQEALSFKNLEARALHQLDEDYSRYLASQVQRFCQEHAQGQEDIDFIGSHGHTWFHEPDKGISYQIGNRPILAIESGFPVICDFRLQDVALGGQGAPLVPIGDRDLFADQQACLNLGGFANISADIKGQRRAWDIAPCNLGMNHYCQQLGLAYDASGHVAASYAHDDVLFAQLNALEYYALEAPKSLGREWLDAVVFPLLAKSALSPEVIIATLNRHCAYQIAQSLNRYQLKQVLISGGGAYNQTLIDSIGIWGSFDLEIAETTLLEFKEALIFAYLAYLQVQGKNNVLASVTGARRDHCSGIRFDP</sequence>
<evidence type="ECO:0000313" key="2">
    <source>
        <dbReference type="Proteomes" id="UP000516305"/>
    </source>
</evidence>
<dbReference type="AlphaFoldDB" id="A0A7H0VH92"/>